<protein>
    <submittedName>
        <fullName evidence="1">Uncharacterized protein</fullName>
    </submittedName>
</protein>
<evidence type="ECO:0000313" key="1">
    <source>
        <dbReference type="EMBL" id="ALU25245.1"/>
    </source>
</evidence>
<gene>
    <name evidence="1" type="ORF">AS202_03330</name>
</gene>
<sequence>MEQPTPTHYYIEYKALPGFMVFEVSHVWISCLENLNKRLVKASGIDNIISLIEQSATKNCTPEDRDKIILKKNKHTGTYIFKVLNYEALTLKEAFL</sequence>
<reference evidence="1 2" key="1">
    <citation type="journal article" date="2016" name="J. Zhejiang Univ. Sci. B">
        <title>Antibiotic resistance mechanisms of Myroides sp.</title>
        <authorList>
            <person name="Hu S."/>
            <person name="Yuan S."/>
            <person name="Qu H."/>
            <person name="Jiang T."/>
            <person name="Zhou Y."/>
            <person name="Wang M."/>
            <person name="Ming D."/>
        </authorList>
    </citation>
    <scope>NUCLEOTIDE SEQUENCE [LARGE SCALE GENOMIC DNA]</scope>
    <source>
        <strain evidence="1 2">PR63039</strain>
    </source>
</reference>
<proteinExistence type="predicted"/>
<accession>A0AAI8C3B1</accession>
<dbReference type="Proteomes" id="UP000069030">
    <property type="component" value="Chromosome"/>
</dbReference>
<dbReference type="AlphaFoldDB" id="A0AAI8C3B1"/>
<evidence type="ECO:0000313" key="2">
    <source>
        <dbReference type="Proteomes" id="UP000069030"/>
    </source>
</evidence>
<dbReference type="EMBL" id="CP013690">
    <property type="protein sequence ID" value="ALU25245.1"/>
    <property type="molecule type" value="Genomic_DNA"/>
</dbReference>
<dbReference type="KEGG" id="mod:AS202_03330"/>
<dbReference type="RefSeq" id="WP_058699102.1">
    <property type="nucleotide sequence ID" value="NZ_CP013690.1"/>
</dbReference>
<organism evidence="1 2">
    <name type="scientific">Myroides odoratimimus</name>
    <dbReference type="NCBI Taxonomy" id="76832"/>
    <lineage>
        <taxon>Bacteria</taxon>
        <taxon>Pseudomonadati</taxon>
        <taxon>Bacteroidota</taxon>
        <taxon>Flavobacteriia</taxon>
        <taxon>Flavobacteriales</taxon>
        <taxon>Flavobacteriaceae</taxon>
        <taxon>Myroides</taxon>
    </lineage>
</organism>
<name>A0AAI8C3B1_9FLAO</name>